<accession>A0ABV8CKS9</accession>
<keyword evidence="2" id="KW-1185">Reference proteome</keyword>
<evidence type="ECO:0008006" key="3">
    <source>
        <dbReference type="Google" id="ProtNLM"/>
    </source>
</evidence>
<evidence type="ECO:0000313" key="1">
    <source>
        <dbReference type="EMBL" id="MFC3912822.1"/>
    </source>
</evidence>
<dbReference type="Proteomes" id="UP001595692">
    <property type="component" value="Unassembled WGS sequence"/>
</dbReference>
<reference evidence="2" key="1">
    <citation type="journal article" date="2019" name="Int. J. Syst. Evol. Microbiol.">
        <title>The Global Catalogue of Microorganisms (GCM) 10K type strain sequencing project: providing services to taxonomists for standard genome sequencing and annotation.</title>
        <authorList>
            <consortium name="The Broad Institute Genomics Platform"/>
            <consortium name="The Broad Institute Genome Sequencing Center for Infectious Disease"/>
            <person name="Wu L."/>
            <person name="Ma J."/>
        </authorList>
    </citation>
    <scope>NUCLEOTIDE SEQUENCE [LARGE SCALE GENOMIC DNA]</scope>
    <source>
        <strain evidence="2">CCUG 54939</strain>
    </source>
</reference>
<proteinExistence type="predicted"/>
<evidence type="ECO:0000313" key="2">
    <source>
        <dbReference type="Proteomes" id="UP001595692"/>
    </source>
</evidence>
<name>A0ABV8CKS9_9GAMM</name>
<dbReference type="EMBL" id="JBHSAF010000003">
    <property type="protein sequence ID" value="MFC3912822.1"/>
    <property type="molecule type" value="Genomic_DNA"/>
</dbReference>
<gene>
    <name evidence="1" type="ORF">ACFOSS_04995</name>
</gene>
<protein>
    <recommendedName>
        <fullName evidence="3">Aminopeptidase</fullName>
    </recommendedName>
</protein>
<dbReference type="RefSeq" id="WP_377151017.1">
    <property type="nucleotide sequence ID" value="NZ_JBHSAF010000003.1"/>
</dbReference>
<organism evidence="1 2">
    <name type="scientific">Pseudaeromonas sharmana</name>
    <dbReference type="NCBI Taxonomy" id="328412"/>
    <lineage>
        <taxon>Bacteria</taxon>
        <taxon>Pseudomonadati</taxon>
        <taxon>Pseudomonadota</taxon>
        <taxon>Gammaproteobacteria</taxon>
        <taxon>Aeromonadales</taxon>
        <taxon>Aeromonadaceae</taxon>
        <taxon>Pseudaeromonas</taxon>
    </lineage>
</organism>
<comment type="caution">
    <text evidence="1">The sequence shown here is derived from an EMBL/GenBank/DDBJ whole genome shotgun (WGS) entry which is preliminary data.</text>
</comment>
<sequence length="65" mass="7748">MIQIDKYPQLKLIAWNRPTGEVSEQEAFALYERQWRFIDVATLTDEERQLIERLKADYGHGVMHV</sequence>